<dbReference type="HOGENOM" id="CLU_2719235_0_0_6"/>
<proteinExistence type="predicted"/>
<feature type="region of interest" description="Disordered" evidence="1">
    <location>
        <begin position="24"/>
        <end position="47"/>
    </location>
</feature>
<evidence type="ECO:0000313" key="3">
    <source>
        <dbReference type="Proteomes" id="UP000025241"/>
    </source>
</evidence>
<dbReference type="KEGG" id="pkc:PKB_4005"/>
<protein>
    <submittedName>
        <fullName evidence="2">Uncharacterized protein</fullName>
    </submittedName>
</protein>
<evidence type="ECO:0000256" key="1">
    <source>
        <dbReference type="SAM" id="MobiDB-lite"/>
    </source>
</evidence>
<dbReference type="Proteomes" id="UP000025241">
    <property type="component" value="Chromosome I"/>
</dbReference>
<sequence length="72" mass="7703">MAANRAHGALLHVGMGAGIFADEPAPAGRRRYSSPTPDSPLSPYPRRAKSAVAPCTLRVYQITRLTPRVMAT</sequence>
<dbReference type="AlphaFoldDB" id="A0A024HL02"/>
<dbReference type="EMBL" id="HG322950">
    <property type="protein sequence ID" value="CDF85334.1"/>
    <property type="molecule type" value="Genomic_DNA"/>
</dbReference>
<reference evidence="2 3" key="2">
    <citation type="submission" date="2014-05" db="EMBL/GenBank/DDBJ databases">
        <title>Genome sequence of the 3-chlorobenzoate degrading bacterium Pseudomonas knackmussii B13 shows multiple evidence for horizontal gene transfer.</title>
        <authorList>
            <person name="Miyazaki R."/>
            <person name="Bertelli C."/>
            <person name="Falquet L."/>
            <person name="Robinson-Rechavi M."/>
            <person name="Gharib W."/>
            <person name="Roy S."/>
            <person name="Van der Meer J.R."/>
        </authorList>
    </citation>
    <scope>NUCLEOTIDE SEQUENCE [LARGE SCALE GENOMIC DNA]</scope>
    <source>
        <strain evidence="2 3">B13</strain>
    </source>
</reference>
<keyword evidence="3" id="KW-1185">Reference proteome</keyword>
<name>A0A024HL02_PSEKB</name>
<reference evidence="2 3" key="1">
    <citation type="submission" date="2013-03" db="EMBL/GenBank/DDBJ databases">
        <authorList>
            <person name="Linke B."/>
        </authorList>
    </citation>
    <scope>NUCLEOTIDE SEQUENCE [LARGE SCALE GENOMIC DNA]</scope>
    <source>
        <strain evidence="2 3">B13</strain>
    </source>
</reference>
<organism evidence="2 3">
    <name type="scientific">Pseudomonas knackmussii (strain DSM 6978 / CCUG 54928 / LMG 23759 / B13)</name>
    <dbReference type="NCBI Taxonomy" id="1301098"/>
    <lineage>
        <taxon>Bacteria</taxon>
        <taxon>Pseudomonadati</taxon>
        <taxon>Pseudomonadota</taxon>
        <taxon>Gammaproteobacteria</taxon>
        <taxon>Pseudomonadales</taxon>
        <taxon>Pseudomonadaceae</taxon>
        <taxon>Pseudomonas</taxon>
    </lineage>
</organism>
<evidence type="ECO:0000313" key="2">
    <source>
        <dbReference type="EMBL" id="CDF85334.1"/>
    </source>
</evidence>
<accession>A0A024HL02</accession>
<gene>
    <name evidence="2" type="ORF">PKB_4005</name>
</gene>